<sequence length="249" mass="28127">MQKLGIDMSAGGGLMYGGSGKDAAKSSSKAERDQQKRRAAAHEAQRRGRDKDRERSRSKSEGRRKSSGSGKAGGAQQQRKGRGIPIIIVPPGFSSLINMYNAKGFLQDSQFETWQASKERMDAQGVGRDNIVILQRTHLRESPVVYHVVDNANAISGKDWARVVAVFTQGASWQFREFPYKDTVDVFQHVRGFHLRFEEEPKVPESVRGWDVKVLWISRNNRHKDRTAAMQFWEALDQFLASNRSTLAY</sequence>
<reference evidence="8" key="1">
    <citation type="submission" date="2021-01" db="EMBL/GenBank/DDBJ databases">
        <authorList>
            <person name="Corre E."/>
            <person name="Pelletier E."/>
            <person name="Niang G."/>
            <person name="Scheremetjew M."/>
            <person name="Finn R."/>
            <person name="Kale V."/>
            <person name="Holt S."/>
            <person name="Cochrane G."/>
            <person name="Meng A."/>
            <person name="Brown T."/>
            <person name="Cohen L."/>
        </authorList>
    </citation>
    <scope>NUCLEOTIDE SEQUENCE</scope>
    <source>
        <strain evidence="8">RCC927</strain>
    </source>
</reference>
<dbReference type="PANTHER" id="PTHR12466">
    <property type="entry name" value="CDC73 DOMAIN PROTEIN"/>
    <property type="match status" value="1"/>
</dbReference>
<evidence type="ECO:0000256" key="1">
    <source>
        <dbReference type="ARBA" id="ARBA00004123"/>
    </source>
</evidence>
<name>A0A7S3BTT5_9VIRI</name>
<evidence type="ECO:0000259" key="7">
    <source>
        <dbReference type="Pfam" id="PF05179"/>
    </source>
</evidence>
<keyword evidence="3" id="KW-0805">Transcription regulation</keyword>
<keyword evidence="5" id="KW-0539">Nucleus</keyword>
<dbReference type="GO" id="GO:0000993">
    <property type="term" value="F:RNA polymerase II complex binding"/>
    <property type="evidence" value="ECO:0007669"/>
    <property type="project" value="TreeGrafter"/>
</dbReference>
<dbReference type="GO" id="GO:0032968">
    <property type="term" value="P:positive regulation of transcription elongation by RNA polymerase II"/>
    <property type="evidence" value="ECO:0007669"/>
    <property type="project" value="TreeGrafter"/>
</dbReference>
<dbReference type="AlphaFoldDB" id="A0A7S3BTT5"/>
<gene>
    <name evidence="8" type="ORF">PSIN1315_LOCUS10209</name>
</gene>
<dbReference type="InterPro" id="IPR038103">
    <property type="entry name" value="CDC73_C_sf"/>
</dbReference>
<dbReference type="FunFam" id="3.40.50.11990:FF:000002">
    <property type="entry name" value="protein CDC73 homolog"/>
    <property type="match status" value="1"/>
</dbReference>
<keyword evidence="4" id="KW-0804">Transcription</keyword>
<evidence type="ECO:0000256" key="3">
    <source>
        <dbReference type="ARBA" id="ARBA00023015"/>
    </source>
</evidence>
<comment type="similarity">
    <text evidence="2">Belongs to the CDC73 family.</text>
</comment>
<dbReference type="EMBL" id="HBHY01015797">
    <property type="protein sequence ID" value="CAE0145144.1"/>
    <property type="molecule type" value="Transcribed_RNA"/>
</dbReference>
<feature type="compositionally biased region" description="Basic and acidic residues" evidence="6">
    <location>
        <begin position="22"/>
        <end position="64"/>
    </location>
</feature>
<dbReference type="Gene3D" id="3.40.50.11990">
    <property type="entry name" value="RNA polymerase II accessory factor, Cdc73 C-terminal domain"/>
    <property type="match status" value="1"/>
</dbReference>
<feature type="domain" description="Cell division control protein 73 C-terminal" evidence="7">
    <location>
        <begin position="84"/>
        <end position="239"/>
    </location>
</feature>
<evidence type="ECO:0000256" key="5">
    <source>
        <dbReference type="ARBA" id="ARBA00023242"/>
    </source>
</evidence>
<dbReference type="InterPro" id="IPR031336">
    <property type="entry name" value="CDC73_C"/>
</dbReference>
<feature type="compositionally biased region" description="Low complexity" evidence="6">
    <location>
        <begin position="74"/>
        <end position="84"/>
    </location>
</feature>
<accession>A0A7S3BTT5</accession>
<proteinExistence type="inferred from homology"/>
<evidence type="ECO:0000256" key="4">
    <source>
        <dbReference type="ARBA" id="ARBA00023163"/>
    </source>
</evidence>
<dbReference type="Pfam" id="PF05179">
    <property type="entry name" value="CDC73_C"/>
    <property type="match status" value="1"/>
</dbReference>
<dbReference type="GO" id="GO:0016593">
    <property type="term" value="C:Cdc73/Paf1 complex"/>
    <property type="evidence" value="ECO:0007669"/>
    <property type="project" value="InterPro"/>
</dbReference>
<organism evidence="8">
    <name type="scientific">Prasinoderma singulare</name>
    <dbReference type="NCBI Taxonomy" id="676789"/>
    <lineage>
        <taxon>Eukaryota</taxon>
        <taxon>Viridiplantae</taxon>
        <taxon>Prasinodermophyta</taxon>
        <taxon>Prasinodermophyceae</taxon>
        <taxon>Prasinodermales</taxon>
        <taxon>Prasinodermaceae</taxon>
        <taxon>Prasinoderma</taxon>
    </lineage>
</organism>
<evidence type="ECO:0000256" key="6">
    <source>
        <dbReference type="SAM" id="MobiDB-lite"/>
    </source>
</evidence>
<protein>
    <recommendedName>
        <fullName evidence="7">Cell division control protein 73 C-terminal domain-containing protein</fullName>
    </recommendedName>
</protein>
<dbReference type="GO" id="GO:0006368">
    <property type="term" value="P:transcription elongation by RNA polymerase II"/>
    <property type="evidence" value="ECO:0007669"/>
    <property type="project" value="InterPro"/>
</dbReference>
<feature type="compositionally biased region" description="Gly residues" evidence="6">
    <location>
        <begin position="10"/>
        <end position="20"/>
    </location>
</feature>
<dbReference type="PANTHER" id="PTHR12466:SF8">
    <property type="entry name" value="PARAFIBROMIN"/>
    <property type="match status" value="1"/>
</dbReference>
<feature type="region of interest" description="Disordered" evidence="6">
    <location>
        <begin position="1"/>
        <end position="84"/>
    </location>
</feature>
<comment type="subcellular location">
    <subcellularLocation>
        <location evidence="1">Nucleus</location>
    </subcellularLocation>
</comment>
<evidence type="ECO:0000256" key="2">
    <source>
        <dbReference type="ARBA" id="ARBA00010427"/>
    </source>
</evidence>
<dbReference type="InterPro" id="IPR007852">
    <property type="entry name" value="Cdc73/Parafibromin"/>
</dbReference>
<evidence type="ECO:0000313" key="8">
    <source>
        <dbReference type="EMBL" id="CAE0145144.1"/>
    </source>
</evidence>